<evidence type="ECO:0000313" key="3">
    <source>
        <dbReference type="Proteomes" id="UP000005856"/>
    </source>
</evidence>
<sequence length="100" mass="11303">MSETMKDYSEKRDFHRMTMNSEIELTDNNGVAIPGICRDLSGTGMQLYVERAFAEGDEIHTLLPSTSEQFPPFETVCRVLRCVPDGDGFLLGMEIVKVKR</sequence>
<dbReference type="SUPFAM" id="SSF141371">
    <property type="entry name" value="PilZ domain-like"/>
    <property type="match status" value="1"/>
</dbReference>
<dbReference type="Pfam" id="PF07238">
    <property type="entry name" value="PilZ"/>
    <property type="match status" value="1"/>
</dbReference>
<keyword evidence="3" id="KW-1185">Reference proteome</keyword>
<comment type="caution">
    <text evidence="2">The sequence shown here is derived from an EMBL/GenBank/DDBJ whole genome shotgun (WGS) entry which is preliminary data.</text>
</comment>
<dbReference type="eggNOG" id="ENOG5033H7Q">
    <property type="taxonomic scope" value="Bacteria"/>
</dbReference>
<organism evidence="2 3">
    <name type="scientific">Marinobacter algicola DG893</name>
    <dbReference type="NCBI Taxonomy" id="443152"/>
    <lineage>
        <taxon>Bacteria</taxon>
        <taxon>Pseudomonadati</taxon>
        <taxon>Pseudomonadota</taxon>
        <taxon>Gammaproteobacteria</taxon>
        <taxon>Pseudomonadales</taxon>
        <taxon>Marinobacteraceae</taxon>
        <taxon>Marinobacter</taxon>
    </lineage>
</organism>
<gene>
    <name evidence="2" type="ORF">MDG893_00325</name>
</gene>
<dbReference type="EMBL" id="ABCP01000017">
    <property type="protein sequence ID" value="EDM47461.1"/>
    <property type="molecule type" value="Genomic_DNA"/>
</dbReference>
<dbReference type="InterPro" id="IPR009875">
    <property type="entry name" value="PilZ_domain"/>
</dbReference>
<dbReference type="RefSeq" id="WP_007154084.1">
    <property type="nucleotide sequence ID" value="NZ_ABCP01000017.1"/>
</dbReference>
<reference evidence="2 3" key="1">
    <citation type="submission" date="2007-06" db="EMBL/GenBank/DDBJ databases">
        <authorList>
            <person name="Green D."/>
            <person name="Ferriera S."/>
            <person name="Johnson J."/>
            <person name="Kravitz S."/>
            <person name="Beeson K."/>
            <person name="Sutton G."/>
            <person name="Rogers Y.-H."/>
            <person name="Friedman R."/>
            <person name="Frazier M."/>
            <person name="Venter J.C."/>
        </authorList>
    </citation>
    <scope>NUCLEOTIDE SEQUENCE [LARGE SCALE GENOMIC DNA]</scope>
    <source>
        <strain evidence="2 3">DG893</strain>
    </source>
</reference>
<protein>
    <recommendedName>
        <fullName evidence="1">PilZ domain-containing protein</fullName>
    </recommendedName>
</protein>
<accession>A6F1E4</accession>
<dbReference type="Proteomes" id="UP000005856">
    <property type="component" value="Unassembled WGS sequence"/>
</dbReference>
<proteinExistence type="predicted"/>
<evidence type="ECO:0000313" key="2">
    <source>
        <dbReference type="EMBL" id="EDM47461.1"/>
    </source>
</evidence>
<name>A6F1E4_9GAMM</name>
<feature type="domain" description="PilZ" evidence="1">
    <location>
        <begin position="10"/>
        <end position="96"/>
    </location>
</feature>
<dbReference type="Gene3D" id="2.40.10.220">
    <property type="entry name" value="predicted glycosyltransferase like domains"/>
    <property type="match status" value="1"/>
</dbReference>
<dbReference type="GO" id="GO:0035438">
    <property type="term" value="F:cyclic-di-GMP binding"/>
    <property type="evidence" value="ECO:0007669"/>
    <property type="project" value="InterPro"/>
</dbReference>
<dbReference type="STRING" id="443152.MDG893_00325"/>
<evidence type="ECO:0000259" key="1">
    <source>
        <dbReference type="Pfam" id="PF07238"/>
    </source>
</evidence>
<dbReference type="AlphaFoldDB" id="A6F1E4"/>